<sequence length="112" mass="12087">MACCTRLLLTLLVLGTVDHAFGGTWLSFSTSPNQRSLIQTELANLADGSADRLANAIPVQSMGEAGRPAGTDPLEMLLSSCNENYMTRAQRSEPSKSDVLRLCKALLESMQQ</sequence>
<reference evidence="2" key="1">
    <citation type="submission" date="2020-09" db="EMBL/GenBank/DDBJ databases">
        <authorList>
            <person name="Kikuchi T."/>
        </authorList>
    </citation>
    <scope>NUCLEOTIDE SEQUENCE</scope>
    <source>
        <strain evidence="2">SH1</strain>
    </source>
</reference>
<dbReference type="Proteomes" id="UP000614601">
    <property type="component" value="Unassembled WGS sequence"/>
</dbReference>
<evidence type="ECO:0000313" key="2">
    <source>
        <dbReference type="EMBL" id="CAD5210786.1"/>
    </source>
</evidence>
<name>A0A811K4A1_9BILA</name>
<dbReference type="AlphaFoldDB" id="A0A811K4A1"/>
<organism evidence="2 3">
    <name type="scientific">Bursaphelenchus okinawaensis</name>
    <dbReference type="NCBI Taxonomy" id="465554"/>
    <lineage>
        <taxon>Eukaryota</taxon>
        <taxon>Metazoa</taxon>
        <taxon>Ecdysozoa</taxon>
        <taxon>Nematoda</taxon>
        <taxon>Chromadorea</taxon>
        <taxon>Rhabditida</taxon>
        <taxon>Tylenchina</taxon>
        <taxon>Tylenchomorpha</taxon>
        <taxon>Aphelenchoidea</taxon>
        <taxon>Aphelenchoididae</taxon>
        <taxon>Bursaphelenchus</taxon>
    </lineage>
</organism>
<keyword evidence="1" id="KW-0732">Signal</keyword>
<accession>A0A811K4A1</accession>
<feature type="signal peptide" evidence="1">
    <location>
        <begin position="1"/>
        <end position="22"/>
    </location>
</feature>
<keyword evidence="3" id="KW-1185">Reference proteome</keyword>
<feature type="chain" id="PRO_5036220870" evidence="1">
    <location>
        <begin position="23"/>
        <end position="112"/>
    </location>
</feature>
<evidence type="ECO:0000313" key="3">
    <source>
        <dbReference type="Proteomes" id="UP000614601"/>
    </source>
</evidence>
<proteinExistence type="predicted"/>
<dbReference type="OrthoDB" id="10348272at2759"/>
<gene>
    <name evidence="2" type="ORF">BOKJ2_LOCUS3368</name>
</gene>
<dbReference type="Proteomes" id="UP000783686">
    <property type="component" value="Unassembled WGS sequence"/>
</dbReference>
<evidence type="ECO:0000256" key="1">
    <source>
        <dbReference type="SAM" id="SignalP"/>
    </source>
</evidence>
<dbReference type="EMBL" id="CAJFDH010000002">
    <property type="protein sequence ID" value="CAD5210786.1"/>
    <property type="molecule type" value="Genomic_DNA"/>
</dbReference>
<protein>
    <submittedName>
        <fullName evidence="2">Uncharacterized protein</fullName>
    </submittedName>
</protein>
<dbReference type="EMBL" id="CAJFCW020000002">
    <property type="protein sequence ID" value="CAG9092079.1"/>
    <property type="molecule type" value="Genomic_DNA"/>
</dbReference>
<comment type="caution">
    <text evidence="2">The sequence shown here is derived from an EMBL/GenBank/DDBJ whole genome shotgun (WGS) entry which is preliminary data.</text>
</comment>